<dbReference type="GO" id="GO:0003723">
    <property type="term" value="F:RNA binding"/>
    <property type="evidence" value="ECO:0007669"/>
    <property type="project" value="InterPro"/>
</dbReference>
<dbReference type="CDD" id="cd02869">
    <property type="entry name" value="PseudoU_synth_RluA_like"/>
    <property type="match status" value="1"/>
</dbReference>
<protein>
    <recommendedName>
        <fullName evidence="1">Pseudouridine synthase RsuA/RluA-like domain-containing protein</fullName>
    </recommendedName>
</protein>
<name>A0A1E1J1U1_LEIGU</name>
<feature type="domain" description="Pseudouridine synthase RsuA/RluA-like" evidence="1">
    <location>
        <begin position="25"/>
        <end position="137"/>
    </location>
</feature>
<dbReference type="InterPro" id="IPR050188">
    <property type="entry name" value="RluA_PseudoU_synthase"/>
</dbReference>
<gene>
    <name evidence="2" type="primary">LgM4147LRVhigh.30.01660.00030</name>
    <name evidence="2" type="ORF">BN36_3050380</name>
</gene>
<sequence length="476" mass="52219">MNGEDTIVLSAPRDVLDVIYESAEMLVVNKPPGIPMGGDEAIYGRTIESLAYDYMRARGIFDETHEQLQQARKRKKQLKFVHQLDFGTSGVLCLAFTKDMAARLAHCFEMRTVRKYYIALLHGHVPCETAPPEAGASCDQSGSTCAPDTVARQSPFVVWVNGCNKAWEGLGCVRVVCSSSREGAPANSADSEELERLRHLLQQPLEPALEAAALLNVKGAAKDRPATVVHRYRSSRSTVPSLTTTTLEDLAPVPADAVEDLIYRTLSENAASHSVINVDLPVGYDSTDPEHLRMAVMAEHSRGAKTSLLVLKRTYLAAPPPAESEAQSCDTLTQGFASATRYPVTLVLLAPHTGRRHQLRVHCRAIGFPIVGDTLYCTDLPWCAALPLGPSASTWTTVEARRMYLHAWRLLLPGTAARHLDETERVALKKKRRRETLGLSEQGNASVSASRDEWTEFIASVSFSGLDLEEAEERGM</sequence>
<dbReference type="InterPro" id="IPR020103">
    <property type="entry name" value="PsdUridine_synth_cat_dom_sf"/>
</dbReference>
<evidence type="ECO:0000259" key="1">
    <source>
        <dbReference type="Pfam" id="PF00849"/>
    </source>
</evidence>
<dbReference type="EMBL" id="CALQ01001331">
    <property type="protein sequence ID" value="CCM17540.1"/>
    <property type="molecule type" value="Genomic_DNA"/>
</dbReference>
<dbReference type="GO" id="GO:0000455">
    <property type="term" value="P:enzyme-directed rRNA pseudouridine synthesis"/>
    <property type="evidence" value="ECO:0007669"/>
    <property type="project" value="TreeGrafter"/>
</dbReference>
<dbReference type="AlphaFoldDB" id="A0A1E1J1U1"/>
<dbReference type="GO" id="GO:0009982">
    <property type="term" value="F:pseudouridine synthase activity"/>
    <property type="evidence" value="ECO:0007669"/>
    <property type="project" value="InterPro"/>
</dbReference>
<dbReference type="PANTHER" id="PTHR21600">
    <property type="entry name" value="MITOCHONDRIAL RNA PSEUDOURIDINE SYNTHASE"/>
    <property type="match status" value="1"/>
</dbReference>
<dbReference type="InterPro" id="IPR006145">
    <property type="entry name" value="PsdUridine_synth_RsuA/RluA"/>
</dbReference>
<evidence type="ECO:0000313" key="2">
    <source>
        <dbReference type="EMBL" id="CCM17540.1"/>
    </source>
</evidence>
<organism evidence="2">
    <name type="scientific">Leishmania guyanensis</name>
    <dbReference type="NCBI Taxonomy" id="5670"/>
    <lineage>
        <taxon>Eukaryota</taxon>
        <taxon>Discoba</taxon>
        <taxon>Euglenozoa</taxon>
        <taxon>Kinetoplastea</taxon>
        <taxon>Metakinetoplastina</taxon>
        <taxon>Trypanosomatida</taxon>
        <taxon>Trypanosomatidae</taxon>
        <taxon>Leishmaniinae</taxon>
        <taxon>Leishmania</taxon>
        <taxon>Leishmania guyanensis species complex</taxon>
    </lineage>
</organism>
<dbReference type="Gene3D" id="3.30.2350.10">
    <property type="entry name" value="Pseudouridine synthase"/>
    <property type="match status" value="2"/>
</dbReference>
<reference evidence="2" key="1">
    <citation type="submission" date="2012-08" db="EMBL/GenBank/DDBJ databases">
        <title>Comparative genomics of metastatic and non-metastatic Leishmania guyanensis provides insights into polygenic factors involved in Leishmania RNA virus infection.</title>
        <authorList>
            <person name="Smith D."/>
            <person name="Hertz-Fowler C."/>
            <person name="Martin R."/>
            <person name="Dickens N."/>
            <person name="Fasel N."/>
            <person name="Falquet L."/>
            <person name="Beverley S."/>
            <person name="Zangger H."/>
            <person name="Calderon-Copete S."/>
            <person name="Mottram J."/>
            <person name="Xenarios I."/>
        </authorList>
    </citation>
    <scope>NUCLEOTIDE SEQUENCE</scope>
    <source>
        <strain evidence="2">MHOM/BR/75/M4147/SSU:IR2SAT-LUC</strain>
    </source>
</reference>
<dbReference type="PANTHER" id="PTHR21600:SF77">
    <property type="entry name" value="PSEUDOURIDYLATE SYNTHASE PROTEIN, PUTATIVE-RELATED"/>
    <property type="match status" value="1"/>
</dbReference>
<proteinExistence type="predicted"/>
<dbReference type="Pfam" id="PF00849">
    <property type="entry name" value="PseudoU_synth_2"/>
    <property type="match status" value="1"/>
</dbReference>
<accession>A0A1E1J1U1</accession>
<dbReference type="SUPFAM" id="SSF55120">
    <property type="entry name" value="Pseudouridine synthase"/>
    <property type="match status" value="2"/>
</dbReference>